<organism evidence="1 2">
    <name type="scientific">Sphaerodactylus townsendi</name>
    <dbReference type="NCBI Taxonomy" id="933632"/>
    <lineage>
        <taxon>Eukaryota</taxon>
        <taxon>Metazoa</taxon>
        <taxon>Chordata</taxon>
        <taxon>Craniata</taxon>
        <taxon>Vertebrata</taxon>
        <taxon>Euteleostomi</taxon>
        <taxon>Lepidosauria</taxon>
        <taxon>Squamata</taxon>
        <taxon>Bifurcata</taxon>
        <taxon>Gekkota</taxon>
        <taxon>Sphaerodactylidae</taxon>
        <taxon>Sphaerodactylus</taxon>
    </lineage>
</organism>
<evidence type="ECO:0000313" key="1">
    <source>
        <dbReference type="EMBL" id="KAH8015538.1"/>
    </source>
</evidence>
<accession>A0ACB8G6Y8</accession>
<dbReference type="Proteomes" id="UP000827872">
    <property type="component" value="Linkage Group LG01"/>
</dbReference>
<reference evidence="1" key="1">
    <citation type="submission" date="2021-08" db="EMBL/GenBank/DDBJ databases">
        <title>The first chromosome-level gecko genome reveals the dynamic sex chromosomes of Neotropical dwarf geckos (Sphaerodactylidae: Sphaerodactylus).</title>
        <authorList>
            <person name="Pinto B.J."/>
            <person name="Keating S.E."/>
            <person name="Gamble T."/>
        </authorList>
    </citation>
    <scope>NUCLEOTIDE SEQUENCE</scope>
    <source>
        <strain evidence="1">TG3544</strain>
    </source>
</reference>
<evidence type="ECO:0000313" key="2">
    <source>
        <dbReference type="Proteomes" id="UP000827872"/>
    </source>
</evidence>
<gene>
    <name evidence="1" type="ORF">K3G42_005182</name>
</gene>
<comment type="caution">
    <text evidence="1">The sequence shown here is derived from an EMBL/GenBank/DDBJ whole genome shotgun (WGS) entry which is preliminary data.</text>
</comment>
<keyword evidence="2" id="KW-1185">Reference proteome</keyword>
<name>A0ACB8G6Y8_9SAUR</name>
<dbReference type="EMBL" id="CM037614">
    <property type="protein sequence ID" value="KAH8015538.1"/>
    <property type="molecule type" value="Genomic_DNA"/>
</dbReference>
<protein>
    <submittedName>
        <fullName evidence="1">Uncharacterized protein</fullName>
    </submittedName>
</protein>
<sequence length="267" mass="29630">MGSLPLVLSVPGAHGQQHWEDSYPDCGRKAQSPINIQMESAQYDPSLPPVELEGYHGPGSENLTLENNGHTVQMSLPQRMRLHGLPRVYSAVQLHLHWGSQRHTGGSEHLVDDRAFPAEPQNWDGSSLAGTFRLATRELRLQPITLDNLEDVEHADQEISLLPFNIRDLLPAHLGHYFRYNGSLTTPPCYQSVLWTVFHQAVPISATQARPSGYSAGKIVAIIFGVVLGCLTLFLAGWIMAKRIREKTMQDQKGVVFKSSLPRPATD</sequence>
<proteinExistence type="predicted"/>